<accession>A0AAU9CQY7</accession>
<dbReference type="Gene3D" id="3.40.50.300">
    <property type="entry name" value="P-loop containing nucleotide triphosphate hydrolases"/>
    <property type="match status" value="1"/>
</dbReference>
<dbReference type="KEGG" id="fax:FUAX_40130"/>
<dbReference type="CDD" id="cd00093">
    <property type="entry name" value="HTH_XRE"/>
    <property type="match status" value="1"/>
</dbReference>
<dbReference type="Pfam" id="PF13614">
    <property type="entry name" value="AAA_31"/>
    <property type="match status" value="1"/>
</dbReference>
<dbReference type="InterPro" id="IPR001387">
    <property type="entry name" value="Cro/C1-type_HTH"/>
</dbReference>
<proteinExistence type="predicted"/>
<evidence type="ECO:0000259" key="1">
    <source>
        <dbReference type="Pfam" id="PF13614"/>
    </source>
</evidence>
<keyword evidence="3" id="KW-1185">Reference proteome</keyword>
<sequence>MNITNEKVKAFLRKNKALSLKSLELESGLSQGLLTKVLNGERSLNDQHLEKIRPVMLKYGYVSAPSDCKVISVVNQKGGVGKTTTVANLGSALTRKGFSVLVIDLDAQANLTAHFGYHDVDENIYTALKGLTDWPILKTEEGPDLVPSDIDLSSGEKEFNDLSSNFLLKKFVEPIRENYDYILIDCGPSLGSLMTNALISSDRVMITIQPEAFSIKGLNALISTIDSVRDEVNQNLRIEGILFTMYDGRLSLHKQNIDAIRQDLGYLGVYDRAIRLNVALKEAAQAGMDIFAYDHKSSGAEDYLELANEVSNG</sequence>
<organism evidence="2 3">
    <name type="scientific">Fulvitalea axinellae</name>
    <dbReference type="NCBI Taxonomy" id="1182444"/>
    <lineage>
        <taxon>Bacteria</taxon>
        <taxon>Pseudomonadati</taxon>
        <taxon>Bacteroidota</taxon>
        <taxon>Cytophagia</taxon>
        <taxon>Cytophagales</taxon>
        <taxon>Persicobacteraceae</taxon>
        <taxon>Fulvitalea</taxon>
    </lineage>
</organism>
<geneLocation type="plasmid" evidence="2 3">
    <name>pFA1</name>
</geneLocation>
<dbReference type="Proteomes" id="UP001348817">
    <property type="component" value="Plasmid pFA1"/>
</dbReference>
<dbReference type="CDD" id="cd02042">
    <property type="entry name" value="ParAB_family"/>
    <property type="match status" value="1"/>
</dbReference>
<dbReference type="AlphaFoldDB" id="A0AAU9CQY7"/>
<dbReference type="SUPFAM" id="SSF52540">
    <property type="entry name" value="P-loop containing nucleoside triphosphate hydrolases"/>
    <property type="match status" value="1"/>
</dbReference>
<evidence type="ECO:0000313" key="2">
    <source>
        <dbReference type="EMBL" id="BDD11581.1"/>
    </source>
</evidence>
<reference evidence="2 3" key="1">
    <citation type="submission" date="2021-12" db="EMBL/GenBank/DDBJ databases">
        <title>Genome sequencing of bacteria with rrn-lacking chromosome and rrn-plasmid.</title>
        <authorList>
            <person name="Anda M."/>
            <person name="Iwasaki W."/>
        </authorList>
    </citation>
    <scope>NUCLEOTIDE SEQUENCE [LARGE SCALE GENOMIC DNA]</scope>
    <source>
        <strain evidence="2 3">DSM 100852</strain>
        <plasmid evidence="2 3">pFA1</plasmid>
    </source>
</reference>
<dbReference type="InterPro" id="IPR050678">
    <property type="entry name" value="DNA_Partitioning_ATPase"/>
</dbReference>
<protein>
    <recommendedName>
        <fullName evidence="1">AAA domain-containing protein</fullName>
    </recommendedName>
</protein>
<dbReference type="RefSeq" id="WP_338394714.1">
    <property type="nucleotide sequence ID" value="NZ_AP025315.1"/>
</dbReference>
<dbReference type="PANTHER" id="PTHR13696">
    <property type="entry name" value="P-LOOP CONTAINING NUCLEOSIDE TRIPHOSPHATE HYDROLASE"/>
    <property type="match status" value="1"/>
</dbReference>
<dbReference type="EMBL" id="AP025315">
    <property type="protein sequence ID" value="BDD11581.1"/>
    <property type="molecule type" value="Genomic_DNA"/>
</dbReference>
<keyword evidence="2" id="KW-0614">Plasmid</keyword>
<dbReference type="FunFam" id="3.40.50.300:FF:000285">
    <property type="entry name" value="Sporulation initiation inhibitor Soj"/>
    <property type="match status" value="1"/>
</dbReference>
<gene>
    <name evidence="2" type="ORF">FUAX_40130</name>
</gene>
<name>A0AAU9CQY7_9BACT</name>
<feature type="domain" description="AAA" evidence="1">
    <location>
        <begin position="69"/>
        <end position="238"/>
    </location>
</feature>
<dbReference type="InterPro" id="IPR027417">
    <property type="entry name" value="P-loop_NTPase"/>
</dbReference>
<evidence type="ECO:0000313" key="3">
    <source>
        <dbReference type="Proteomes" id="UP001348817"/>
    </source>
</evidence>
<dbReference type="InterPro" id="IPR025669">
    <property type="entry name" value="AAA_dom"/>
</dbReference>
<dbReference type="PANTHER" id="PTHR13696:SF99">
    <property type="entry name" value="COBYRINIC ACID AC-DIAMIDE SYNTHASE"/>
    <property type="match status" value="1"/>
</dbReference>